<dbReference type="EMBL" id="CP104377">
    <property type="protein sequence ID" value="UXC19975.1"/>
    <property type="molecule type" value="Genomic_DNA"/>
</dbReference>
<dbReference type="Proteomes" id="UP001058290">
    <property type="component" value="Chromosome"/>
</dbReference>
<protein>
    <submittedName>
        <fullName evidence="2">Uncharacterized protein</fullName>
    </submittedName>
</protein>
<sequence length="132" mass="15081">MEYAFGVPLFLPGLNHFQMHVICTYHLDASEPDEAGFHDYHYEYYIYQFSEGDESFFARSYTDEPHGAHFLNAEKAGRSRPLTTKDSGAPLFLEAQAYLRQAGKTELSWLSGKGNGYEPLQNPVIQDPIKQR</sequence>
<evidence type="ECO:0000313" key="3">
    <source>
        <dbReference type="Proteomes" id="UP001058290"/>
    </source>
</evidence>
<proteinExistence type="predicted"/>
<evidence type="ECO:0000256" key="1">
    <source>
        <dbReference type="SAM" id="MobiDB-lite"/>
    </source>
</evidence>
<gene>
    <name evidence="2" type="ORF">N4T19_07680</name>
</gene>
<accession>A0ABY6A143</accession>
<name>A0ABY6A143_9BURK</name>
<evidence type="ECO:0000313" key="2">
    <source>
        <dbReference type="EMBL" id="UXC19975.1"/>
    </source>
</evidence>
<dbReference type="RefSeq" id="WP_260719803.1">
    <property type="nucleotide sequence ID" value="NZ_CP104377.1"/>
</dbReference>
<keyword evidence="3" id="KW-1185">Reference proteome</keyword>
<organism evidence="2 3">
    <name type="scientific">Comamonas squillarum</name>
    <dbReference type="NCBI Taxonomy" id="2977320"/>
    <lineage>
        <taxon>Bacteria</taxon>
        <taxon>Pseudomonadati</taxon>
        <taxon>Pseudomonadota</taxon>
        <taxon>Betaproteobacteria</taxon>
        <taxon>Burkholderiales</taxon>
        <taxon>Comamonadaceae</taxon>
        <taxon>Comamonas</taxon>
    </lineage>
</organism>
<reference evidence="2" key="1">
    <citation type="submission" date="2022-09" db="EMBL/GenBank/DDBJ databases">
        <title>Bacterial diversity in gut of crayfish and pufferfish.</title>
        <authorList>
            <person name="Huang Y."/>
        </authorList>
    </citation>
    <scope>NUCLEOTIDE SEQUENCE</scope>
    <source>
        <strain evidence="2">PR12</strain>
    </source>
</reference>
<feature type="region of interest" description="Disordered" evidence="1">
    <location>
        <begin position="111"/>
        <end position="132"/>
    </location>
</feature>